<evidence type="ECO:0000256" key="1">
    <source>
        <dbReference type="SAM" id="MobiDB-lite"/>
    </source>
</evidence>
<evidence type="ECO:0000313" key="2">
    <source>
        <dbReference type="EMBL" id="GAA4239225.1"/>
    </source>
</evidence>
<proteinExistence type="predicted"/>
<comment type="caution">
    <text evidence="2">The sequence shown here is derived from an EMBL/GenBank/DDBJ whole genome shotgun (WGS) entry which is preliminary data.</text>
</comment>
<feature type="compositionally biased region" description="Basic and acidic residues" evidence="1">
    <location>
        <begin position="47"/>
        <end position="57"/>
    </location>
</feature>
<protein>
    <submittedName>
        <fullName evidence="2">Uncharacterized protein</fullName>
    </submittedName>
</protein>
<dbReference type="EMBL" id="BAABAS010000020">
    <property type="protein sequence ID" value="GAA4239225.1"/>
    <property type="molecule type" value="Genomic_DNA"/>
</dbReference>
<sequence>MHCNKQEGFRHSGAMAEALDMVFVTGPRDVTDFNRNFQIYLRSSGLPRERAGQRTTKDPSWVRP</sequence>
<dbReference type="Proteomes" id="UP001501710">
    <property type="component" value="Unassembled WGS sequence"/>
</dbReference>
<name>A0ABP8CH46_9ACTN</name>
<keyword evidence="3" id="KW-1185">Reference proteome</keyword>
<evidence type="ECO:0000313" key="3">
    <source>
        <dbReference type="Proteomes" id="UP001501710"/>
    </source>
</evidence>
<accession>A0ABP8CH46</accession>
<organism evidence="2 3">
    <name type="scientific">Actinomadura meridiana</name>
    <dbReference type="NCBI Taxonomy" id="559626"/>
    <lineage>
        <taxon>Bacteria</taxon>
        <taxon>Bacillati</taxon>
        <taxon>Actinomycetota</taxon>
        <taxon>Actinomycetes</taxon>
        <taxon>Streptosporangiales</taxon>
        <taxon>Thermomonosporaceae</taxon>
        <taxon>Actinomadura</taxon>
    </lineage>
</organism>
<reference evidence="3" key="1">
    <citation type="journal article" date="2019" name="Int. J. Syst. Evol. Microbiol.">
        <title>The Global Catalogue of Microorganisms (GCM) 10K type strain sequencing project: providing services to taxonomists for standard genome sequencing and annotation.</title>
        <authorList>
            <consortium name="The Broad Institute Genomics Platform"/>
            <consortium name="The Broad Institute Genome Sequencing Center for Infectious Disease"/>
            <person name="Wu L."/>
            <person name="Ma J."/>
        </authorList>
    </citation>
    <scope>NUCLEOTIDE SEQUENCE [LARGE SCALE GENOMIC DNA]</scope>
    <source>
        <strain evidence="3">JCM 17440</strain>
    </source>
</reference>
<gene>
    <name evidence="2" type="ORF">GCM10022254_58440</name>
</gene>
<feature type="region of interest" description="Disordered" evidence="1">
    <location>
        <begin position="44"/>
        <end position="64"/>
    </location>
</feature>